<gene>
    <name evidence="1" type="ORF">B0I29_11723</name>
</gene>
<dbReference type="AlphaFoldDB" id="A0A327Z2X4"/>
<proteinExistence type="predicted"/>
<dbReference type="PANTHER" id="PTHR46082:SF6">
    <property type="entry name" value="AAA+ ATPASE DOMAIN-CONTAINING PROTEIN-RELATED"/>
    <property type="match status" value="1"/>
</dbReference>
<dbReference type="Pfam" id="PF13424">
    <property type="entry name" value="TPR_12"/>
    <property type="match status" value="2"/>
</dbReference>
<dbReference type="InterPro" id="IPR053137">
    <property type="entry name" value="NLR-like"/>
</dbReference>
<evidence type="ECO:0000313" key="2">
    <source>
        <dbReference type="Proteomes" id="UP000249341"/>
    </source>
</evidence>
<name>A0A327Z2X4_9ACTN</name>
<dbReference type="Gene3D" id="1.25.40.10">
    <property type="entry name" value="Tetratricopeptide repeat domain"/>
    <property type="match status" value="2"/>
</dbReference>
<dbReference type="SUPFAM" id="SSF48452">
    <property type="entry name" value="TPR-like"/>
    <property type="match status" value="2"/>
</dbReference>
<evidence type="ECO:0000313" key="1">
    <source>
        <dbReference type="EMBL" id="RAK29697.1"/>
    </source>
</evidence>
<dbReference type="Gene3D" id="3.40.50.300">
    <property type="entry name" value="P-loop containing nucleotide triphosphate hydrolases"/>
    <property type="match status" value="1"/>
</dbReference>
<protein>
    <submittedName>
        <fullName evidence="1">Tetratricopeptide repeat protein</fullName>
    </submittedName>
</protein>
<comment type="caution">
    <text evidence="1">The sequence shown here is derived from an EMBL/GenBank/DDBJ whole genome shotgun (WGS) entry which is preliminary data.</text>
</comment>
<dbReference type="InterPro" id="IPR011990">
    <property type="entry name" value="TPR-like_helical_dom_sf"/>
</dbReference>
<sequence>MTVGIISAVLTVVGIGVAYLQLRRTPQGKTGPAPPVTPVSLVLGDIPRQPLAHVEREDLLLRLTQALEQEKLSVLVGRKGSGKTHLAATHVRGRLGGGIGRVIWIVAEDAAAIVTALAATALRCGIVDEIADTVPAARHALRWLEQQPDPTLLVLDNATDPDAILGWLPTTGNVEVIVTTTNQDFIVFGGVVPVGPFEPAQAAAFLSARASNDDVARAGEVALRLENLPLALAQAGAVIRRRRLSFAQYLKEFESVPLATSLPRVPGENYPSSLEDATLLSIAGVENGDAGGVVRRLLLMVATLSEAGVGRHILHRLPDGPLDVDHALAELASASIIGFDLEGATVLMHRLTRKVVVERARRQGQDRAAVAEAVDLLTRVREAGIDVVDHIDEVWRAGLGDSSVFAALVELRLWSINRLVDVNELDRAVQIAGRTLTDLQAATSTGDDHLEHARQAFRRVSVLADRYLEAIPFVEEDLAECLRKAGPDSSTTIAARNSLGYLCECGGLLDRAIEIHALNLAESLRVCGPDARSTMAARINMASTYRSMGRMADAVPIFEENLAENIRVHGPGDPSSVNARGELARAYVRSGRAEEGLRLHEENRVFIENAPSVDWDEFWWSQYRATAYSVAGQHDEAISQLRALAARAGETLTERNPRAIRMRLSLARALITAGKTAEAVRLFERTVDDRSKVLGPDHTASLNARRNLGLAVAVSGRTRRASAILRAVLDDYVRVLGPDHPYTRTARSTLARVREVRAFPV</sequence>
<dbReference type="PANTHER" id="PTHR46082">
    <property type="entry name" value="ATP/GTP-BINDING PROTEIN-RELATED"/>
    <property type="match status" value="1"/>
</dbReference>
<dbReference type="Proteomes" id="UP000249341">
    <property type="component" value="Unassembled WGS sequence"/>
</dbReference>
<dbReference type="EMBL" id="QLMJ01000017">
    <property type="protein sequence ID" value="RAK29697.1"/>
    <property type="molecule type" value="Genomic_DNA"/>
</dbReference>
<reference evidence="1 2" key="1">
    <citation type="submission" date="2018-06" db="EMBL/GenBank/DDBJ databases">
        <title>Genomic Encyclopedia of Type Strains, Phase III (KMG-III): the genomes of soil and plant-associated and newly described type strains.</title>
        <authorList>
            <person name="Whitman W."/>
        </authorList>
    </citation>
    <scope>NUCLEOTIDE SEQUENCE [LARGE SCALE GENOMIC DNA]</scope>
    <source>
        <strain evidence="1 2">CGMCC 4.7090</strain>
    </source>
</reference>
<accession>A0A327Z2X4</accession>
<dbReference type="InterPro" id="IPR027417">
    <property type="entry name" value="P-loop_NTPase"/>
</dbReference>
<keyword evidence="2" id="KW-1185">Reference proteome</keyword>
<organism evidence="1 2">
    <name type="scientific">Actinoplanes lutulentus</name>
    <dbReference type="NCBI Taxonomy" id="1287878"/>
    <lineage>
        <taxon>Bacteria</taxon>
        <taxon>Bacillati</taxon>
        <taxon>Actinomycetota</taxon>
        <taxon>Actinomycetes</taxon>
        <taxon>Micromonosporales</taxon>
        <taxon>Micromonosporaceae</taxon>
        <taxon>Actinoplanes</taxon>
    </lineage>
</organism>
<dbReference type="SUPFAM" id="SSF52540">
    <property type="entry name" value="P-loop containing nucleoside triphosphate hydrolases"/>
    <property type="match status" value="1"/>
</dbReference>